<feature type="region of interest" description="Disordered" evidence="8">
    <location>
        <begin position="1"/>
        <end position="22"/>
    </location>
</feature>
<reference evidence="10 11" key="1">
    <citation type="journal article" date="2022" name="Cell">
        <title>Repeat-based holocentromeres influence genome architecture and karyotype evolution.</title>
        <authorList>
            <person name="Hofstatter P.G."/>
            <person name="Thangavel G."/>
            <person name="Lux T."/>
            <person name="Neumann P."/>
            <person name="Vondrak T."/>
            <person name="Novak P."/>
            <person name="Zhang M."/>
            <person name="Costa L."/>
            <person name="Castellani M."/>
            <person name="Scott A."/>
            <person name="Toegelov H."/>
            <person name="Fuchs J."/>
            <person name="Mata-Sucre Y."/>
            <person name="Dias Y."/>
            <person name="Vanzela A.L.L."/>
            <person name="Huettel B."/>
            <person name="Almeida C.C.S."/>
            <person name="Simkova H."/>
            <person name="Souza G."/>
            <person name="Pedrosa-Harand A."/>
            <person name="Macas J."/>
            <person name="Mayer K.F.X."/>
            <person name="Houben A."/>
            <person name="Marques A."/>
        </authorList>
    </citation>
    <scope>NUCLEOTIDE SEQUENCE [LARGE SCALE GENOMIC DNA]</scope>
    <source>
        <strain evidence="10">RhyTen1mFocal</strain>
    </source>
</reference>
<evidence type="ECO:0000256" key="4">
    <source>
        <dbReference type="ARBA" id="ARBA00023159"/>
    </source>
</evidence>
<dbReference type="AlphaFoldDB" id="A0AAD6ELU9"/>
<feature type="compositionally biased region" description="Polar residues" evidence="8">
    <location>
        <begin position="1"/>
        <end position="14"/>
    </location>
</feature>
<feature type="compositionally biased region" description="Basic and acidic residues" evidence="8">
    <location>
        <begin position="183"/>
        <end position="197"/>
    </location>
</feature>
<name>A0AAD6ELU9_9POAL</name>
<dbReference type="PROSITE" id="PS51032">
    <property type="entry name" value="AP2_ERF"/>
    <property type="match status" value="1"/>
</dbReference>
<sequence length="206" mass="22950">MIPLSSRNAGNSSDKPYKGVYQRKPGQWSARVCLSLNTKPRIRDCPDPLWLGYFDSKEKAARAYDMGMVCVFGSQPDVLQRLHFPNTPPALSYPEDKELTVDQVRGEARRHANRDGTEPVQPAQDTVPISARPSASHQFFDFMGVEKSAPEPNVVDPTSNQIEGASPSVERFYNFMGVEESPPEPKELNNAGEKDQDFNPYVVCSS</sequence>
<feature type="region of interest" description="Disordered" evidence="8">
    <location>
        <begin position="179"/>
        <end position="206"/>
    </location>
</feature>
<comment type="caution">
    <text evidence="10">The sequence shown here is derived from an EMBL/GenBank/DDBJ whole genome shotgun (WGS) entry which is preliminary data.</text>
</comment>
<keyword evidence="5" id="KW-0804">Transcription</keyword>
<protein>
    <recommendedName>
        <fullName evidence="9">AP2/ERF domain-containing protein</fullName>
    </recommendedName>
</protein>
<feature type="region of interest" description="Disordered" evidence="8">
    <location>
        <begin position="108"/>
        <end position="128"/>
    </location>
</feature>
<dbReference type="PANTHER" id="PTHR31985">
    <property type="entry name" value="ETHYLENE-RESPONSIVE TRANSCRIPTION FACTOR ERF042-RELATED"/>
    <property type="match status" value="1"/>
</dbReference>
<evidence type="ECO:0000259" key="9">
    <source>
        <dbReference type="PROSITE" id="PS51032"/>
    </source>
</evidence>
<dbReference type="GO" id="GO:0005634">
    <property type="term" value="C:nucleus"/>
    <property type="evidence" value="ECO:0007669"/>
    <property type="project" value="UniProtKB-SubCell"/>
</dbReference>
<keyword evidence="4" id="KW-0010">Activator</keyword>
<evidence type="ECO:0000256" key="8">
    <source>
        <dbReference type="SAM" id="MobiDB-lite"/>
    </source>
</evidence>
<evidence type="ECO:0000256" key="1">
    <source>
        <dbReference type="ARBA" id="ARBA00004123"/>
    </source>
</evidence>
<proteinExistence type="inferred from homology"/>
<dbReference type="Proteomes" id="UP001210211">
    <property type="component" value="Unassembled WGS sequence"/>
</dbReference>
<evidence type="ECO:0000256" key="5">
    <source>
        <dbReference type="ARBA" id="ARBA00023163"/>
    </source>
</evidence>
<dbReference type="InterPro" id="IPR051032">
    <property type="entry name" value="AP2/ERF_TF_ERF_subfamily"/>
</dbReference>
<evidence type="ECO:0000256" key="3">
    <source>
        <dbReference type="ARBA" id="ARBA00023125"/>
    </source>
</evidence>
<keyword evidence="11" id="KW-1185">Reference proteome</keyword>
<dbReference type="Gene3D" id="3.30.730.10">
    <property type="entry name" value="AP2/ERF domain"/>
    <property type="match status" value="1"/>
</dbReference>
<dbReference type="GO" id="GO:0003677">
    <property type="term" value="F:DNA binding"/>
    <property type="evidence" value="ECO:0007669"/>
    <property type="project" value="UniProtKB-KW"/>
</dbReference>
<dbReference type="InterPro" id="IPR016177">
    <property type="entry name" value="DNA-bd_dom_sf"/>
</dbReference>
<comment type="similarity">
    <text evidence="7">Belongs to the AP2/ERF transcription factor family. ERF subfamily.</text>
</comment>
<dbReference type="PANTHER" id="PTHR31985:SF273">
    <property type="entry name" value="ETHYLENE-RESPONSIVE TRANSCRIPTION FACTOR ERF017"/>
    <property type="match status" value="1"/>
</dbReference>
<evidence type="ECO:0000313" key="11">
    <source>
        <dbReference type="Proteomes" id="UP001210211"/>
    </source>
</evidence>
<dbReference type="SUPFAM" id="SSF54171">
    <property type="entry name" value="DNA-binding domain"/>
    <property type="match status" value="1"/>
</dbReference>
<evidence type="ECO:0000256" key="2">
    <source>
        <dbReference type="ARBA" id="ARBA00023015"/>
    </source>
</evidence>
<dbReference type="InterPro" id="IPR001471">
    <property type="entry name" value="AP2/ERF_dom"/>
</dbReference>
<organism evidence="10 11">
    <name type="scientific">Rhynchospora tenuis</name>
    <dbReference type="NCBI Taxonomy" id="198213"/>
    <lineage>
        <taxon>Eukaryota</taxon>
        <taxon>Viridiplantae</taxon>
        <taxon>Streptophyta</taxon>
        <taxon>Embryophyta</taxon>
        <taxon>Tracheophyta</taxon>
        <taxon>Spermatophyta</taxon>
        <taxon>Magnoliopsida</taxon>
        <taxon>Liliopsida</taxon>
        <taxon>Poales</taxon>
        <taxon>Cyperaceae</taxon>
        <taxon>Cyperoideae</taxon>
        <taxon>Rhynchosporeae</taxon>
        <taxon>Rhynchospora</taxon>
    </lineage>
</organism>
<feature type="compositionally biased region" description="Basic and acidic residues" evidence="8">
    <location>
        <begin position="108"/>
        <end position="117"/>
    </location>
</feature>
<feature type="domain" description="AP2/ERF" evidence="9">
    <location>
        <begin position="16"/>
        <end position="85"/>
    </location>
</feature>
<dbReference type="GO" id="GO:0003700">
    <property type="term" value="F:DNA-binding transcription factor activity"/>
    <property type="evidence" value="ECO:0007669"/>
    <property type="project" value="InterPro"/>
</dbReference>
<dbReference type="InterPro" id="IPR036955">
    <property type="entry name" value="AP2/ERF_dom_sf"/>
</dbReference>
<dbReference type="SMART" id="SM00380">
    <property type="entry name" value="AP2"/>
    <property type="match status" value="1"/>
</dbReference>
<gene>
    <name evidence="10" type="ORF">LUZ61_018327</name>
</gene>
<accession>A0AAD6ELU9</accession>
<evidence type="ECO:0000256" key="7">
    <source>
        <dbReference type="ARBA" id="ARBA00024343"/>
    </source>
</evidence>
<evidence type="ECO:0000313" key="10">
    <source>
        <dbReference type="EMBL" id="KAJ3689163.1"/>
    </source>
</evidence>
<evidence type="ECO:0000256" key="6">
    <source>
        <dbReference type="ARBA" id="ARBA00023242"/>
    </source>
</evidence>
<keyword evidence="2" id="KW-0805">Transcription regulation</keyword>
<keyword evidence="6" id="KW-0539">Nucleus</keyword>
<comment type="subcellular location">
    <subcellularLocation>
        <location evidence="1">Nucleus</location>
    </subcellularLocation>
</comment>
<keyword evidence="3" id="KW-0238">DNA-binding</keyword>
<dbReference type="EMBL" id="JAMRDG010000002">
    <property type="protein sequence ID" value="KAJ3689163.1"/>
    <property type="molecule type" value="Genomic_DNA"/>
</dbReference>